<dbReference type="PROSITE" id="PS51257">
    <property type="entry name" value="PROKAR_LIPOPROTEIN"/>
    <property type="match status" value="1"/>
</dbReference>
<comment type="caution">
    <text evidence="1">The sequence shown here is derived from an EMBL/GenBank/DDBJ whole genome shotgun (WGS) entry which is preliminary data.</text>
</comment>
<dbReference type="RefSeq" id="WP_215238846.1">
    <property type="nucleotide sequence ID" value="NZ_CAJRAF010000002.1"/>
</dbReference>
<accession>A0A916JBE1</accession>
<proteinExistence type="predicted"/>
<dbReference type="Proteomes" id="UP000680038">
    <property type="component" value="Unassembled WGS sequence"/>
</dbReference>
<reference evidence="1" key="1">
    <citation type="submission" date="2021-04" db="EMBL/GenBank/DDBJ databases">
        <authorList>
            <person name="Rodrigo-Torres L."/>
            <person name="Arahal R. D."/>
            <person name="Lucena T."/>
        </authorList>
    </citation>
    <scope>NUCLEOTIDE SEQUENCE</scope>
    <source>
        <strain evidence="1">CECT 9275</strain>
    </source>
</reference>
<name>A0A916JBE1_9BACT</name>
<organism evidence="1 2">
    <name type="scientific">Dyadobacter helix</name>
    <dbReference type="NCBI Taxonomy" id="2822344"/>
    <lineage>
        <taxon>Bacteria</taxon>
        <taxon>Pseudomonadati</taxon>
        <taxon>Bacteroidota</taxon>
        <taxon>Cytophagia</taxon>
        <taxon>Cytophagales</taxon>
        <taxon>Spirosomataceae</taxon>
        <taxon>Dyadobacter</taxon>
    </lineage>
</organism>
<protein>
    <recommendedName>
        <fullName evidence="3">Lipoprotein</fullName>
    </recommendedName>
</protein>
<evidence type="ECO:0000313" key="1">
    <source>
        <dbReference type="EMBL" id="CAG4999236.1"/>
    </source>
</evidence>
<sequence length="122" mass="13618">MKNLVLFLILFTIVSCKDKSPGAGVEACGVKDPAQNLPWLKDMIEQSAASKEKGFLKVTLVNLRGEQVFDFAVIYMSCIACQVYHCDGTRVDISKYTPAEIMELQQNVRGENGKRTVVWSNE</sequence>
<dbReference type="AlphaFoldDB" id="A0A916JBE1"/>
<evidence type="ECO:0008006" key="3">
    <source>
        <dbReference type="Google" id="ProtNLM"/>
    </source>
</evidence>
<dbReference type="EMBL" id="CAJRAF010000002">
    <property type="protein sequence ID" value="CAG4999236.1"/>
    <property type="molecule type" value="Genomic_DNA"/>
</dbReference>
<evidence type="ECO:0000313" key="2">
    <source>
        <dbReference type="Proteomes" id="UP000680038"/>
    </source>
</evidence>
<gene>
    <name evidence="1" type="ORF">DYBT9275_02184</name>
</gene>
<keyword evidence="2" id="KW-1185">Reference proteome</keyword>